<dbReference type="EMBL" id="JBHSCW010000006">
    <property type="protein sequence ID" value="MFC4352280.1"/>
    <property type="molecule type" value="Genomic_DNA"/>
</dbReference>
<protein>
    <submittedName>
        <fullName evidence="3">Uncharacterized protein</fullName>
    </submittedName>
</protein>
<feature type="region of interest" description="Disordered" evidence="1">
    <location>
        <begin position="1"/>
        <end position="22"/>
    </location>
</feature>
<evidence type="ECO:0000313" key="3">
    <source>
        <dbReference type="EMBL" id="MFC4352280.1"/>
    </source>
</evidence>
<keyword evidence="4" id="KW-1185">Reference proteome</keyword>
<sequence length="285" mass="33141">MDRRRYRSARTSYSGHYSRSEGRERALKHIEEAQQLSKELGGTDQDVKKYFFSLTESQLNEILDAYELRYGVQARQYAEETLPKWRSGRVKMSGMVASRLFKLLPPRMPLEAKYRLIENLWRHVGPSSRKRLRVGLDTDVEDVVVAIREHIENVVVNYKIPTNLEQRFEWISSGDVHVKQELLNHLRQMEKSLVEEGAREQLPVMLDHLQSDEGHHTHRMAQVLKVGNHELEVLMDKMASGVHLEEGGRLEEPRQSHRPVTSSGAGHGWIWWLVIGAVILFFLMR</sequence>
<accession>A0ABV8UM29</accession>
<organism evidence="3 4">
    <name type="scientific">Fodinicurvata halophila</name>
    <dbReference type="NCBI Taxonomy" id="1419723"/>
    <lineage>
        <taxon>Bacteria</taxon>
        <taxon>Pseudomonadati</taxon>
        <taxon>Pseudomonadota</taxon>
        <taxon>Alphaproteobacteria</taxon>
        <taxon>Rhodospirillales</taxon>
        <taxon>Rhodovibrionaceae</taxon>
        <taxon>Fodinicurvata</taxon>
    </lineage>
</organism>
<feature type="transmembrane region" description="Helical" evidence="2">
    <location>
        <begin position="264"/>
        <end position="284"/>
    </location>
</feature>
<evidence type="ECO:0000313" key="4">
    <source>
        <dbReference type="Proteomes" id="UP001595799"/>
    </source>
</evidence>
<keyword evidence="2" id="KW-0472">Membrane</keyword>
<dbReference type="RefSeq" id="WP_382422628.1">
    <property type="nucleotide sequence ID" value="NZ_JBHSCW010000006.1"/>
</dbReference>
<comment type="caution">
    <text evidence="3">The sequence shown here is derived from an EMBL/GenBank/DDBJ whole genome shotgun (WGS) entry which is preliminary data.</text>
</comment>
<proteinExistence type="predicted"/>
<gene>
    <name evidence="3" type="ORF">ACFOW6_12090</name>
</gene>
<reference evidence="4" key="1">
    <citation type="journal article" date="2019" name="Int. J. Syst. Evol. Microbiol.">
        <title>The Global Catalogue of Microorganisms (GCM) 10K type strain sequencing project: providing services to taxonomists for standard genome sequencing and annotation.</title>
        <authorList>
            <consortium name="The Broad Institute Genomics Platform"/>
            <consortium name="The Broad Institute Genome Sequencing Center for Infectious Disease"/>
            <person name="Wu L."/>
            <person name="Ma J."/>
        </authorList>
    </citation>
    <scope>NUCLEOTIDE SEQUENCE [LARGE SCALE GENOMIC DNA]</scope>
    <source>
        <strain evidence="4">CECT 8472</strain>
    </source>
</reference>
<evidence type="ECO:0000256" key="2">
    <source>
        <dbReference type="SAM" id="Phobius"/>
    </source>
</evidence>
<keyword evidence="2" id="KW-0812">Transmembrane</keyword>
<evidence type="ECO:0000256" key="1">
    <source>
        <dbReference type="SAM" id="MobiDB-lite"/>
    </source>
</evidence>
<name>A0ABV8UM29_9PROT</name>
<keyword evidence="2" id="KW-1133">Transmembrane helix</keyword>
<dbReference type="Proteomes" id="UP001595799">
    <property type="component" value="Unassembled WGS sequence"/>
</dbReference>